<reference evidence="4" key="1">
    <citation type="journal article" date="2019" name="Int. J. Syst. Evol. Microbiol.">
        <title>The Global Catalogue of Microorganisms (GCM) 10K type strain sequencing project: providing services to taxonomists for standard genome sequencing and annotation.</title>
        <authorList>
            <consortium name="The Broad Institute Genomics Platform"/>
            <consortium name="The Broad Institute Genome Sequencing Center for Infectious Disease"/>
            <person name="Wu L."/>
            <person name="Ma J."/>
        </authorList>
    </citation>
    <scope>NUCLEOTIDE SEQUENCE [LARGE SCALE GENOMIC DNA]</scope>
    <source>
        <strain evidence="4">JCM 14917</strain>
    </source>
</reference>
<dbReference type="InterPro" id="IPR011010">
    <property type="entry name" value="DNA_brk_join_enz"/>
</dbReference>
<evidence type="ECO:0000313" key="4">
    <source>
        <dbReference type="Proteomes" id="UP001500974"/>
    </source>
</evidence>
<accession>A0ABP5MKB8</accession>
<proteinExistence type="predicted"/>
<dbReference type="SUPFAM" id="SSF56349">
    <property type="entry name" value="DNA breaking-rejoining enzymes"/>
    <property type="match status" value="1"/>
</dbReference>
<organism evidence="3 4">
    <name type="scientific">Arthrobacter parietis</name>
    <dbReference type="NCBI Taxonomy" id="271434"/>
    <lineage>
        <taxon>Bacteria</taxon>
        <taxon>Bacillati</taxon>
        <taxon>Actinomycetota</taxon>
        <taxon>Actinomycetes</taxon>
        <taxon>Micrococcales</taxon>
        <taxon>Micrococcaceae</taxon>
        <taxon>Arthrobacter</taxon>
    </lineage>
</organism>
<dbReference type="Pfam" id="PF00589">
    <property type="entry name" value="Phage_integrase"/>
    <property type="match status" value="1"/>
</dbReference>
<dbReference type="PROSITE" id="PS51898">
    <property type="entry name" value="TYR_RECOMBINASE"/>
    <property type="match status" value="1"/>
</dbReference>
<keyword evidence="1" id="KW-0233">DNA recombination</keyword>
<dbReference type="InterPro" id="IPR002104">
    <property type="entry name" value="Integrase_catalytic"/>
</dbReference>
<feature type="domain" description="Tyr recombinase" evidence="2">
    <location>
        <begin position="1"/>
        <end position="216"/>
    </location>
</feature>
<gene>
    <name evidence="3" type="ORF">GCM10009784_07860</name>
</gene>
<protein>
    <recommendedName>
        <fullName evidence="2">Tyr recombinase domain-containing protein</fullName>
    </recommendedName>
</protein>
<keyword evidence="4" id="KW-1185">Reference proteome</keyword>
<name>A0ABP5MKB8_9MICC</name>
<evidence type="ECO:0000313" key="3">
    <source>
        <dbReference type="EMBL" id="GAA2173465.1"/>
    </source>
</evidence>
<dbReference type="EMBL" id="BAAAON010000001">
    <property type="protein sequence ID" value="GAA2173465.1"/>
    <property type="molecule type" value="Genomic_DNA"/>
</dbReference>
<evidence type="ECO:0000256" key="1">
    <source>
        <dbReference type="ARBA" id="ARBA00023172"/>
    </source>
</evidence>
<dbReference type="Proteomes" id="UP001500974">
    <property type="component" value="Unassembled WGS sequence"/>
</dbReference>
<dbReference type="Gene3D" id="1.10.443.10">
    <property type="entry name" value="Intergrase catalytic core"/>
    <property type="match status" value="1"/>
</dbReference>
<evidence type="ECO:0000259" key="2">
    <source>
        <dbReference type="PROSITE" id="PS51898"/>
    </source>
</evidence>
<dbReference type="InterPro" id="IPR013762">
    <property type="entry name" value="Integrase-like_cat_sf"/>
</dbReference>
<sequence>METEHVPDLLAATRVYFENPPLRPGPRVNKDLPDGMEILCGTGIRISELLGLRYVDMQIDEGAPNYFITLTGSVRWVKGCGTLRRPYTKNGTTGFLIPIGEELAALLRRRREAEIARNPYGAVFPSRSGGWVDPGNWRSRWRKARKDMGVMFDLPDDLDLETITPHTFRRTVATFVEGRSRLEEAQKLLDHSSMRQTKVYVRPSKVAPDHSAILRELAYGTK</sequence>
<comment type="caution">
    <text evidence="3">The sequence shown here is derived from an EMBL/GenBank/DDBJ whole genome shotgun (WGS) entry which is preliminary data.</text>
</comment>